<name>A0A2V5IE87_9EURO</name>
<proteinExistence type="predicted"/>
<evidence type="ECO:0000256" key="2">
    <source>
        <dbReference type="ARBA" id="ARBA00023026"/>
    </source>
</evidence>
<organism evidence="4 5">
    <name type="scientific">Aspergillus indologenus CBS 114.80</name>
    <dbReference type="NCBI Taxonomy" id="1450541"/>
    <lineage>
        <taxon>Eukaryota</taxon>
        <taxon>Fungi</taxon>
        <taxon>Dikarya</taxon>
        <taxon>Ascomycota</taxon>
        <taxon>Pezizomycotina</taxon>
        <taxon>Eurotiomycetes</taxon>
        <taxon>Eurotiomycetidae</taxon>
        <taxon>Eurotiales</taxon>
        <taxon>Aspergillaceae</taxon>
        <taxon>Aspergillus</taxon>
        <taxon>Aspergillus subgen. Circumdati</taxon>
    </lineage>
</organism>
<dbReference type="Proteomes" id="UP000248817">
    <property type="component" value="Unassembled WGS sequence"/>
</dbReference>
<reference evidence="4 5" key="1">
    <citation type="submission" date="2018-02" db="EMBL/GenBank/DDBJ databases">
        <title>The genomes of Aspergillus section Nigri reveals drivers in fungal speciation.</title>
        <authorList>
            <consortium name="DOE Joint Genome Institute"/>
            <person name="Vesth T.C."/>
            <person name="Nybo J."/>
            <person name="Theobald S."/>
            <person name="Brandl J."/>
            <person name="Frisvad J.C."/>
            <person name="Nielsen K.F."/>
            <person name="Lyhne E.K."/>
            <person name="Kogle M.E."/>
            <person name="Kuo A."/>
            <person name="Riley R."/>
            <person name="Clum A."/>
            <person name="Nolan M."/>
            <person name="Lipzen A."/>
            <person name="Salamov A."/>
            <person name="Henrissat B."/>
            <person name="Wiebenga A."/>
            <person name="De vries R.P."/>
            <person name="Grigoriev I.V."/>
            <person name="Mortensen U.H."/>
            <person name="Andersen M.R."/>
            <person name="Baker S.E."/>
        </authorList>
    </citation>
    <scope>NUCLEOTIDE SEQUENCE [LARGE SCALE GENOMIC DNA]</scope>
    <source>
        <strain evidence="4 5">CBS 114.80</strain>
    </source>
</reference>
<evidence type="ECO:0000313" key="4">
    <source>
        <dbReference type="EMBL" id="PYI34979.1"/>
    </source>
</evidence>
<dbReference type="InterPro" id="IPR053214">
    <property type="entry name" value="LysM12-like"/>
</dbReference>
<gene>
    <name evidence="4" type="ORF">BP00DRAFT_462971</name>
</gene>
<evidence type="ECO:0000313" key="5">
    <source>
        <dbReference type="Proteomes" id="UP000248817"/>
    </source>
</evidence>
<dbReference type="GO" id="GO:0008061">
    <property type="term" value="F:chitin binding"/>
    <property type="evidence" value="ECO:0007669"/>
    <property type="project" value="UniProtKB-KW"/>
</dbReference>
<dbReference type="PANTHER" id="PTHR47700:SF2">
    <property type="entry name" value="CHITINASE"/>
    <property type="match status" value="1"/>
</dbReference>
<sequence length="312" mass="33252">MSFFSNSSAWLRPRNTFLTFLSIALFTFSFAVQSSVAINVPIRLPAKSGFHRIYTCTSFGPDWATLPVNTSNLALQSKEAPAPVNGTYQIGSWPSREGLSVSPSLATLVTQIHQYLSNGFGAVNRPTIIFASYGSTSVGLYIGQGLQSQGVATGNGTFAAVQDALTSWSKAECLTFPWVQNVTGKVPLAMPLYSLPSNASNISVNLNANSTDASPDSISSIRRRRSLAPRATCFTAQVVSGDTCTTLAEKCGITPAQFTKYNSKSKECASLVAEIYVAVDTAFADESSQTEGGRQAHRAADKLGLQGSIYIL</sequence>
<dbReference type="InterPro" id="IPR036779">
    <property type="entry name" value="LysM_dom_sf"/>
</dbReference>
<dbReference type="Gene3D" id="3.10.350.10">
    <property type="entry name" value="LysM domain"/>
    <property type="match status" value="1"/>
</dbReference>
<dbReference type="Pfam" id="PF01476">
    <property type="entry name" value="LysM"/>
    <property type="match status" value="1"/>
</dbReference>
<dbReference type="PANTHER" id="PTHR47700">
    <property type="entry name" value="V CHITINASE, PUTATIVE (AFU_ORTHOLOGUE AFUA_6G13720)-RELATED"/>
    <property type="match status" value="1"/>
</dbReference>
<keyword evidence="5" id="KW-1185">Reference proteome</keyword>
<dbReference type="PROSITE" id="PS51782">
    <property type="entry name" value="LYSM"/>
    <property type="match status" value="1"/>
</dbReference>
<evidence type="ECO:0000259" key="3">
    <source>
        <dbReference type="PROSITE" id="PS51782"/>
    </source>
</evidence>
<keyword evidence="2" id="KW-0843">Virulence</keyword>
<evidence type="ECO:0000256" key="1">
    <source>
        <dbReference type="ARBA" id="ARBA00022669"/>
    </source>
</evidence>
<dbReference type="SUPFAM" id="SSF54106">
    <property type="entry name" value="LysM domain"/>
    <property type="match status" value="1"/>
</dbReference>
<dbReference type="InterPro" id="IPR018392">
    <property type="entry name" value="LysM"/>
</dbReference>
<accession>A0A2V5IE87</accession>
<keyword evidence="1" id="KW-0147">Chitin-binding</keyword>
<protein>
    <recommendedName>
        <fullName evidence="3">LysM domain-containing protein</fullName>
    </recommendedName>
</protein>
<feature type="domain" description="LysM" evidence="3">
    <location>
        <begin position="234"/>
        <end position="279"/>
    </location>
</feature>
<dbReference type="EMBL" id="KZ825472">
    <property type="protein sequence ID" value="PYI34979.1"/>
    <property type="molecule type" value="Genomic_DNA"/>
</dbReference>
<dbReference type="AlphaFoldDB" id="A0A2V5IE87"/>